<dbReference type="FunFam" id="1.10.10.540:FF:000001">
    <property type="entry name" value="UV excision repair protein RAD23 B"/>
    <property type="match status" value="1"/>
</dbReference>
<keyword evidence="1" id="KW-0234">DNA repair</keyword>
<dbReference type="SMART" id="SM00727">
    <property type="entry name" value="STI1"/>
    <property type="match status" value="1"/>
</dbReference>
<dbReference type="PRINTS" id="PR01839">
    <property type="entry name" value="RAD23PROTEIN"/>
</dbReference>
<feature type="compositionally biased region" description="Polar residues" evidence="2">
    <location>
        <begin position="79"/>
        <end position="102"/>
    </location>
</feature>
<comment type="caution">
    <text evidence="3">The sequence shown here is derived from an EMBL/GenBank/DDBJ whole genome shotgun (WGS) entry which is preliminary data.</text>
</comment>
<dbReference type="PROSITE" id="PS50053">
    <property type="entry name" value="UBIQUITIN_2"/>
    <property type="match status" value="1"/>
</dbReference>
<dbReference type="VEuPathDB" id="VectorBase:SSCA001148"/>
<dbReference type="FunFam" id="1.10.8.10:FF:000003">
    <property type="entry name" value="UV excision repair protein RAD23 homolog"/>
    <property type="match status" value="1"/>
</dbReference>
<dbReference type="GO" id="GO:0005829">
    <property type="term" value="C:cytosol"/>
    <property type="evidence" value="ECO:0007669"/>
    <property type="project" value="TreeGrafter"/>
</dbReference>
<comment type="similarity">
    <text evidence="1">Belongs to the RAD23 family.</text>
</comment>
<dbReference type="AlphaFoldDB" id="A0A132AMD6"/>
<name>A0A132AMD6_SARSC</name>
<dbReference type="Gene3D" id="1.10.8.10">
    <property type="entry name" value="DNA helicase RuvA subunit, C-terminal domain"/>
    <property type="match status" value="2"/>
</dbReference>
<dbReference type="Pfam" id="PF09280">
    <property type="entry name" value="XPC-binding"/>
    <property type="match status" value="1"/>
</dbReference>
<dbReference type="CDD" id="cd01805">
    <property type="entry name" value="Ubl_Rad23"/>
    <property type="match status" value="1"/>
</dbReference>
<feature type="region of interest" description="Disordered" evidence="2">
    <location>
        <begin position="79"/>
        <end position="138"/>
    </location>
</feature>
<keyword evidence="1" id="KW-0227">DNA damage</keyword>
<dbReference type="FunFam" id="1.10.8.10:FF:000002">
    <property type="entry name" value="UV excision repair protein RAD23 homolog"/>
    <property type="match status" value="1"/>
</dbReference>
<dbReference type="InterPro" id="IPR015360">
    <property type="entry name" value="XPC-bd"/>
</dbReference>
<dbReference type="Pfam" id="PF00240">
    <property type="entry name" value="ubiquitin"/>
    <property type="match status" value="1"/>
</dbReference>
<dbReference type="PANTHER" id="PTHR10621">
    <property type="entry name" value="UV EXCISION REPAIR PROTEIN RAD23"/>
    <property type="match status" value="1"/>
</dbReference>
<dbReference type="SMART" id="SM00165">
    <property type="entry name" value="UBA"/>
    <property type="match status" value="2"/>
</dbReference>
<feature type="region of interest" description="Disordered" evidence="2">
    <location>
        <begin position="191"/>
        <end position="224"/>
    </location>
</feature>
<evidence type="ECO:0000313" key="4">
    <source>
        <dbReference type="Proteomes" id="UP000616769"/>
    </source>
</evidence>
<dbReference type="FunFam" id="3.10.20.90:FF:000254">
    <property type="entry name" value="UV excision repair protein Rad23"/>
    <property type="match status" value="1"/>
</dbReference>
<dbReference type="InterPro" id="IPR006636">
    <property type="entry name" value="STI1_HS-bd"/>
</dbReference>
<dbReference type="Proteomes" id="UP000616769">
    <property type="component" value="Unassembled WGS sequence"/>
</dbReference>
<dbReference type="PANTHER" id="PTHR10621:SF0">
    <property type="entry name" value="UV EXCISION REPAIR PROTEIN RAD23"/>
    <property type="match status" value="1"/>
</dbReference>
<dbReference type="SMART" id="SM00213">
    <property type="entry name" value="UBQ"/>
    <property type="match status" value="1"/>
</dbReference>
<dbReference type="GO" id="GO:0043161">
    <property type="term" value="P:proteasome-mediated ubiquitin-dependent protein catabolic process"/>
    <property type="evidence" value="ECO:0007669"/>
    <property type="project" value="UniProtKB-UniRule"/>
</dbReference>
<dbReference type="InterPro" id="IPR009060">
    <property type="entry name" value="UBA-like_sf"/>
</dbReference>
<evidence type="ECO:0000256" key="2">
    <source>
        <dbReference type="SAM" id="MobiDB-lite"/>
    </source>
</evidence>
<feature type="region of interest" description="Disordered" evidence="2">
    <location>
        <begin position="278"/>
        <end position="306"/>
    </location>
</feature>
<organism evidence="3 4">
    <name type="scientific">Sarcoptes scabiei</name>
    <name type="common">Itch mite</name>
    <name type="synonym">Acarus scabiei</name>
    <dbReference type="NCBI Taxonomy" id="52283"/>
    <lineage>
        <taxon>Eukaryota</taxon>
        <taxon>Metazoa</taxon>
        <taxon>Ecdysozoa</taxon>
        <taxon>Arthropoda</taxon>
        <taxon>Chelicerata</taxon>
        <taxon>Arachnida</taxon>
        <taxon>Acari</taxon>
        <taxon>Acariformes</taxon>
        <taxon>Sarcoptiformes</taxon>
        <taxon>Astigmata</taxon>
        <taxon>Psoroptidia</taxon>
        <taxon>Sarcoptoidea</taxon>
        <taxon>Sarcoptidae</taxon>
        <taxon>Sarcoptinae</taxon>
        <taxon>Sarcoptes</taxon>
    </lineage>
</organism>
<feature type="compositionally biased region" description="Low complexity" evidence="2">
    <location>
        <begin position="278"/>
        <end position="298"/>
    </location>
</feature>
<reference evidence="3 4" key="1">
    <citation type="journal article" date="2015" name="Parasit. Vectors">
        <title>Draft genome of the scabies mite.</title>
        <authorList>
            <person name="Rider S.D.Jr."/>
            <person name="Morgan M.S."/>
            <person name="Arlian L.G."/>
        </authorList>
    </citation>
    <scope>NUCLEOTIDE SEQUENCE [LARGE SCALE GENOMIC DNA]</scope>
    <source>
        <strain evidence="3">Arlian Lab</strain>
    </source>
</reference>
<evidence type="ECO:0000256" key="1">
    <source>
        <dbReference type="RuleBase" id="RU367049"/>
    </source>
</evidence>
<dbReference type="InterPro" id="IPR029071">
    <property type="entry name" value="Ubiquitin-like_domsf"/>
</dbReference>
<protein>
    <recommendedName>
        <fullName evidence="1">UV excision repair protein RAD23</fullName>
    </recommendedName>
</protein>
<comment type="subcellular location">
    <subcellularLocation>
        <location evidence="1">Nucleus</location>
    </subcellularLocation>
    <subcellularLocation>
        <location evidence="1">Cytoplasm</location>
    </subcellularLocation>
</comment>
<dbReference type="OrthoDB" id="951172at2759"/>
<dbReference type="GO" id="GO:0005654">
    <property type="term" value="C:nucleoplasm"/>
    <property type="evidence" value="ECO:0007669"/>
    <property type="project" value="TreeGrafter"/>
</dbReference>
<dbReference type="SUPFAM" id="SSF54236">
    <property type="entry name" value="Ubiquitin-like"/>
    <property type="match status" value="1"/>
</dbReference>
<dbReference type="EMBL" id="JXLN01018739">
    <property type="protein sequence ID" value="KPM12069.1"/>
    <property type="molecule type" value="Genomic_DNA"/>
</dbReference>
<dbReference type="InterPro" id="IPR000626">
    <property type="entry name" value="Ubiquitin-like_dom"/>
</dbReference>
<dbReference type="InterPro" id="IPR004806">
    <property type="entry name" value="Rad23"/>
</dbReference>
<comment type="function">
    <text evidence="1">Multiubiquitin chain receptor involved in modulation of proteasomal degradation. Involved in nucleotide excision repair.</text>
</comment>
<evidence type="ECO:0000313" key="3">
    <source>
        <dbReference type="EMBL" id="KPM12069.1"/>
    </source>
</evidence>
<dbReference type="Gene3D" id="3.10.20.90">
    <property type="entry name" value="Phosphatidylinositol 3-kinase Catalytic Subunit, Chain A, domain 1"/>
    <property type="match status" value="1"/>
</dbReference>
<dbReference type="PROSITE" id="PS50030">
    <property type="entry name" value="UBA"/>
    <property type="match status" value="2"/>
</dbReference>
<dbReference type="GO" id="GO:0006289">
    <property type="term" value="P:nucleotide-excision repair"/>
    <property type="evidence" value="ECO:0007669"/>
    <property type="project" value="UniProtKB-UniRule"/>
</dbReference>
<keyword evidence="1" id="KW-0539">Nucleus</keyword>
<dbReference type="GO" id="GO:0003684">
    <property type="term" value="F:damaged DNA binding"/>
    <property type="evidence" value="ECO:0007669"/>
    <property type="project" value="UniProtKB-UniRule"/>
</dbReference>
<dbReference type="Gene3D" id="1.10.10.540">
    <property type="entry name" value="XPC-binding domain"/>
    <property type="match status" value="1"/>
</dbReference>
<dbReference type="GO" id="GO:0031593">
    <property type="term" value="F:polyubiquitin modification-dependent protein binding"/>
    <property type="evidence" value="ECO:0007669"/>
    <property type="project" value="UniProtKB-UniRule"/>
</dbReference>
<feature type="compositionally biased region" description="Polar residues" evidence="2">
    <location>
        <begin position="195"/>
        <end position="205"/>
    </location>
</feature>
<dbReference type="SUPFAM" id="SSF101238">
    <property type="entry name" value="XPC-binding domain"/>
    <property type="match status" value="1"/>
</dbReference>
<feature type="compositionally biased region" description="Polar residues" evidence="2">
    <location>
        <begin position="112"/>
        <end position="135"/>
    </location>
</feature>
<dbReference type="CDD" id="cd14427">
    <property type="entry name" value="UBA2_HR23A"/>
    <property type="match status" value="1"/>
</dbReference>
<dbReference type="NCBIfam" id="TIGR00601">
    <property type="entry name" value="rad23"/>
    <property type="match status" value="1"/>
</dbReference>
<proteinExistence type="inferred from homology"/>
<dbReference type="InterPro" id="IPR015940">
    <property type="entry name" value="UBA"/>
</dbReference>
<sequence>MKITIKTLLQDTFDVDVEASETVRNLKEKIQSKKGSDYTADWLKLIYAGKILSDEMSIKECNYEESRFVVVMVVKPKSQVESPKTQSNESVSTDSQANTNKTDASKKEETVVSASSKTPVSSETESKDSVQQQSRTVDDIATAESTVVLGEEYEKMVTQIMEMGYERNQVERALRASFNNPNRAVEYLISGIPDDNNSGSQSNLASDVESRESAETASSDANPLEFLREQPVFQQLRQSVQQNPSLLQTMIEQLGRNNPRLLMLITQNQEAFLRMLNEPNVTPPSSNTPSSQESESNPITSSEQQQQSNLINLIGTAQISPQDKEAIDRLKALGFPEYLVVQAYFACDKNENMAANFLLSQGYED</sequence>
<dbReference type="Pfam" id="PF00627">
    <property type="entry name" value="UBA"/>
    <property type="match status" value="2"/>
</dbReference>
<accession>A0A132AMD6</accession>
<dbReference type="SUPFAM" id="SSF46934">
    <property type="entry name" value="UBA-like"/>
    <property type="match status" value="2"/>
</dbReference>
<gene>
    <name evidence="3" type="ORF">QR98_0106500</name>
</gene>
<keyword evidence="1" id="KW-0963">Cytoplasm</keyword>
<dbReference type="InterPro" id="IPR036353">
    <property type="entry name" value="XPC-bd_sf"/>
</dbReference>
<dbReference type="GO" id="GO:0070628">
    <property type="term" value="F:proteasome binding"/>
    <property type="evidence" value="ECO:0007669"/>
    <property type="project" value="TreeGrafter"/>
</dbReference>
<dbReference type="GO" id="GO:0043130">
    <property type="term" value="F:ubiquitin binding"/>
    <property type="evidence" value="ECO:0007669"/>
    <property type="project" value="UniProtKB-UniRule"/>
</dbReference>